<name>A0ABU4JR92_9CLOT</name>
<proteinExistence type="inferred from homology"/>
<dbReference type="InterPro" id="IPR051807">
    <property type="entry name" value="Sec-metab_biosynth-assoc"/>
</dbReference>
<sequence>MQFFITAYDATDNGALDRRLAARDEHLKLTDKLFREGKHLYAAAILDDNEKMIGSVIISEFASRTELDEYLKIEPYVKQNVWEKIDIKTCKVGPMFMELYKKN</sequence>
<accession>A0ABU4JR92</accession>
<dbReference type="Pfam" id="PF03795">
    <property type="entry name" value="YCII"/>
    <property type="match status" value="1"/>
</dbReference>
<dbReference type="InterPro" id="IPR005545">
    <property type="entry name" value="YCII"/>
</dbReference>
<dbReference type="SUPFAM" id="SSF54909">
    <property type="entry name" value="Dimeric alpha+beta barrel"/>
    <property type="match status" value="1"/>
</dbReference>
<keyword evidence="4" id="KW-1185">Reference proteome</keyword>
<evidence type="ECO:0000256" key="1">
    <source>
        <dbReference type="ARBA" id="ARBA00007689"/>
    </source>
</evidence>
<organism evidence="3 4">
    <name type="scientific">Clostridium tanneri</name>
    <dbReference type="NCBI Taxonomy" id="3037988"/>
    <lineage>
        <taxon>Bacteria</taxon>
        <taxon>Bacillati</taxon>
        <taxon>Bacillota</taxon>
        <taxon>Clostridia</taxon>
        <taxon>Eubacteriales</taxon>
        <taxon>Clostridiaceae</taxon>
        <taxon>Clostridium</taxon>
    </lineage>
</organism>
<protein>
    <submittedName>
        <fullName evidence="3">YciI family protein</fullName>
    </submittedName>
</protein>
<comment type="caution">
    <text evidence="3">The sequence shown here is derived from an EMBL/GenBank/DDBJ whole genome shotgun (WGS) entry which is preliminary data.</text>
</comment>
<gene>
    <name evidence="3" type="ORF">P8V03_04970</name>
</gene>
<evidence type="ECO:0000313" key="3">
    <source>
        <dbReference type="EMBL" id="MDW8800504.1"/>
    </source>
</evidence>
<comment type="similarity">
    <text evidence="1">Belongs to the YciI family.</text>
</comment>
<dbReference type="PANTHER" id="PTHR33606:SF3">
    <property type="entry name" value="PROTEIN YCII"/>
    <property type="match status" value="1"/>
</dbReference>
<dbReference type="PANTHER" id="PTHR33606">
    <property type="entry name" value="PROTEIN YCII"/>
    <property type="match status" value="1"/>
</dbReference>
<dbReference type="Gene3D" id="3.30.70.1060">
    <property type="entry name" value="Dimeric alpha+beta barrel"/>
    <property type="match status" value="1"/>
</dbReference>
<dbReference type="InterPro" id="IPR011008">
    <property type="entry name" value="Dimeric_a/b-barrel"/>
</dbReference>
<evidence type="ECO:0000313" key="4">
    <source>
        <dbReference type="Proteomes" id="UP001281656"/>
    </source>
</evidence>
<dbReference type="Proteomes" id="UP001281656">
    <property type="component" value="Unassembled WGS sequence"/>
</dbReference>
<evidence type="ECO:0000259" key="2">
    <source>
        <dbReference type="Pfam" id="PF03795"/>
    </source>
</evidence>
<dbReference type="RefSeq" id="WP_261672182.1">
    <property type="nucleotide sequence ID" value="NZ_JARUJP010000004.1"/>
</dbReference>
<dbReference type="EMBL" id="JARUJP010000004">
    <property type="protein sequence ID" value="MDW8800504.1"/>
    <property type="molecule type" value="Genomic_DNA"/>
</dbReference>
<reference evidence="3 4" key="1">
    <citation type="submission" date="2023-04" db="EMBL/GenBank/DDBJ databases">
        <title>Clostridium tannerae sp. nov., isolated from the fecal material of an alpaca.</title>
        <authorList>
            <person name="Miller S."/>
            <person name="Hendry M."/>
            <person name="King J."/>
            <person name="Sankaranarayanan K."/>
            <person name="Lawson P.A."/>
        </authorList>
    </citation>
    <scope>NUCLEOTIDE SEQUENCE [LARGE SCALE GENOMIC DNA]</scope>
    <source>
        <strain evidence="3 4">A1-XYC3</strain>
    </source>
</reference>
<feature type="domain" description="YCII-related" evidence="2">
    <location>
        <begin position="1"/>
        <end position="89"/>
    </location>
</feature>